<proteinExistence type="predicted"/>
<accession>A0A0E9SNZ8</accession>
<dbReference type="EMBL" id="GBXM01066192">
    <property type="protein sequence ID" value="JAH42385.1"/>
    <property type="molecule type" value="Transcribed_RNA"/>
</dbReference>
<dbReference type="AlphaFoldDB" id="A0A0E9SNZ8"/>
<organism evidence="1">
    <name type="scientific">Anguilla anguilla</name>
    <name type="common">European freshwater eel</name>
    <name type="synonym">Muraena anguilla</name>
    <dbReference type="NCBI Taxonomy" id="7936"/>
    <lineage>
        <taxon>Eukaryota</taxon>
        <taxon>Metazoa</taxon>
        <taxon>Chordata</taxon>
        <taxon>Craniata</taxon>
        <taxon>Vertebrata</taxon>
        <taxon>Euteleostomi</taxon>
        <taxon>Actinopterygii</taxon>
        <taxon>Neopterygii</taxon>
        <taxon>Teleostei</taxon>
        <taxon>Anguilliformes</taxon>
        <taxon>Anguillidae</taxon>
        <taxon>Anguilla</taxon>
    </lineage>
</organism>
<sequence length="19" mass="2195">MGLICYLCTVHLQWTGDIQ</sequence>
<protein>
    <submittedName>
        <fullName evidence="1">Uncharacterized protein</fullName>
    </submittedName>
</protein>
<reference evidence="1" key="2">
    <citation type="journal article" date="2015" name="Fish Shellfish Immunol.">
        <title>Early steps in the European eel (Anguilla anguilla)-Vibrio vulnificus interaction in the gills: Role of the RtxA13 toxin.</title>
        <authorList>
            <person name="Callol A."/>
            <person name="Pajuelo D."/>
            <person name="Ebbesson L."/>
            <person name="Teles M."/>
            <person name="MacKenzie S."/>
            <person name="Amaro C."/>
        </authorList>
    </citation>
    <scope>NUCLEOTIDE SEQUENCE</scope>
</reference>
<reference evidence="1" key="1">
    <citation type="submission" date="2014-11" db="EMBL/GenBank/DDBJ databases">
        <authorList>
            <person name="Amaro Gonzalez C."/>
        </authorList>
    </citation>
    <scope>NUCLEOTIDE SEQUENCE</scope>
</reference>
<name>A0A0E9SNZ8_ANGAN</name>
<evidence type="ECO:0000313" key="1">
    <source>
        <dbReference type="EMBL" id="JAH42385.1"/>
    </source>
</evidence>